<dbReference type="EMBL" id="CAJPEV010001080">
    <property type="protein sequence ID" value="CAG0890588.1"/>
    <property type="molecule type" value="Genomic_DNA"/>
</dbReference>
<organism evidence="7">
    <name type="scientific">Darwinula stevensoni</name>
    <dbReference type="NCBI Taxonomy" id="69355"/>
    <lineage>
        <taxon>Eukaryota</taxon>
        <taxon>Metazoa</taxon>
        <taxon>Ecdysozoa</taxon>
        <taxon>Arthropoda</taxon>
        <taxon>Crustacea</taxon>
        <taxon>Oligostraca</taxon>
        <taxon>Ostracoda</taxon>
        <taxon>Podocopa</taxon>
        <taxon>Podocopida</taxon>
        <taxon>Darwinulocopina</taxon>
        <taxon>Darwinuloidea</taxon>
        <taxon>Darwinulidae</taxon>
        <taxon>Darwinula</taxon>
    </lineage>
</organism>
<dbReference type="OrthoDB" id="10254737at2759"/>
<proteinExistence type="predicted"/>
<feature type="compositionally biased region" description="Basic and acidic residues" evidence="6">
    <location>
        <begin position="181"/>
        <end position="204"/>
    </location>
</feature>
<accession>A0A7R8XAE5</accession>
<feature type="compositionally biased region" description="Polar residues" evidence="6">
    <location>
        <begin position="125"/>
        <end position="135"/>
    </location>
</feature>
<feature type="region of interest" description="Disordered" evidence="6">
    <location>
        <begin position="28"/>
        <end position="222"/>
    </location>
</feature>
<feature type="compositionally biased region" description="Basic residues" evidence="6">
    <location>
        <begin position="98"/>
        <end position="109"/>
    </location>
</feature>
<dbReference type="PANTHER" id="PTHR10233:SF14">
    <property type="entry name" value="TRANSLATION INITIATION FACTOR EIF-2B SUBUNIT DELTA"/>
    <property type="match status" value="1"/>
</dbReference>
<comment type="subcellular location">
    <subcellularLocation>
        <location evidence="1">Cytoplasm</location>
        <location evidence="1">Cytosol</location>
    </subcellularLocation>
</comment>
<evidence type="ECO:0000256" key="5">
    <source>
        <dbReference type="ARBA" id="ARBA00046432"/>
    </source>
</evidence>
<protein>
    <submittedName>
        <fullName evidence="7">Uncharacterized protein</fullName>
    </submittedName>
</protein>
<dbReference type="GO" id="GO:0003743">
    <property type="term" value="F:translation initiation factor activity"/>
    <property type="evidence" value="ECO:0007669"/>
    <property type="project" value="UniProtKB-KW"/>
</dbReference>
<evidence type="ECO:0000256" key="1">
    <source>
        <dbReference type="ARBA" id="ARBA00004514"/>
    </source>
</evidence>
<feature type="compositionally biased region" description="Basic and acidic residues" evidence="6">
    <location>
        <begin position="110"/>
        <end position="124"/>
    </location>
</feature>
<keyword evidence="2" id="KW-0963">Cytoplasm</keyword>
<dbReference type="AlphaFoldDB" id="A0A7R8XAE5"/>
<evidence type="ECO:0000256" key="4">
    <source>
        <dbReference type="ARBA" id="ARBA00022917"/>
    </source>
</evidence>
<name>A0A7R8XAE5_9CRUS</name>
<feature type="compositionally biased region" description="Basic and acidic residues" evidence="6">
    <location>
        <begin position="72"/>
        <end position="82"/>
    </location>
</feature>
<reference evidence="7" key="1">
    <citation type="submission" date="2020-11" db="EMBL/GenBank/DDBJ databases">
        <authorList>
            <person name="Tran Van P."/>
        </authorList>
    </citation>
    <scope>NUCLEOTIDE SEQUENCE</scope>
</reference>
<feature type="compositionally biased region" description="Basic and acidic residues" evidence="6">
    <location>
        <begin position="138"/>
        <end position="174"/>
    </location>
</feature>
<dbReference type="Proteomes" id="UP000677054">
    <property type="component" value="Unassembled WGS sequence"/>
</dbReference>
<keyword evidence="4" id="KW-0648">Protein biosynthesis</keyword>
<dbReference type="EMBL" id="LR900597">
    <property type="protein sequence ID" value="CAD7246251.1"/>
    <property type="molecule type" value="Genomic_DNA"/>
</dbReference>
<feature type="compositionally biased region" description="Basic and acidic residues" evidence="6">
    <location>
        <begin position="28"/>
        <end position="49"/>
    </location>
</feature>
<comment type="subunit">
    <text evidence="5">Component of the translation initiation factor 2B (eIF2B) complex which is a heterodecamer of two sets of five different subunits: alpha, beta, gamma, delta and epsilon. Subunits alpha, beta and delta comprise a regulatory subcomplex and subunits epsilon and gamma comprise a catalytic subcomplex. Within the complex, the hexameric regulatory complex resides at the center, with the two heterodimeric catalytic subcomplexes bound on opposite sides.</text>
</comment>
<evidence type="ECO:0000313" key="7">
    <source>
        <dbReference type="EMBL" id="CAD7246251.1"/>
    </source>
</evidence>
<evidence type="ECO:0000256" key="6">
    <source>
        <dbReference type="SAM" id="MobiDB-lite"/>
    </source>
</evidence>
<evidence type="ECO:0000256" key="3">
    <source>
        <dbReference type="ARBA" id="ARBA00022540"/>
    </source>
</evidence>
<dbReference type="PANTHER" id="PTHR10233">
    <property type="entry name" value="TRANSLATION INITIATION FACTOR EIF-2B"/>
    <property type="match status" value="1"/>
</dbReference>
<keyword evidence="8" id="KW-1185">Reference proteome</keyword>
<evidence type="ECO:0000256" key="2">
    <source>
        <dbReference type="ARBA" id="ARBA00022490"/>
    </source>
</evidence>
<dbReference type="GO" id="GO:0005829">
    <property type="term" value="C:cytosol"/>
    <property type="evidence" value="ECO:0007669"/>
    <property type="project" value="UniProtKB-SubCell"/>
</dbReference>
<keyword evidence="3" id="KW-0396">Initiation factor</keyword>
<gene>
    <name evidence="7" type="ORF">DSTB1V02_LOCUS6105</name>
</gene>
<sequence length="290" mass="31133">MASPSKAESNARTLCNEALSLVGQLKVRLGETSDGDKTKVEQSHSERGQKTPGIAVASAKKPAGLNMVSKGDGSETGKEAVKDGTSSGVMTQDEKAALRKANKAAKKQKKEGGGKKKDEPKKAPQESQEIETSTMAGEKSKAELRRERRAAQESQRAAKDQKKSETAPREKKDISIVTKTTEAERKDSPKRSTHSPSKETRKLGVDSNKAAAESGGKPITSIGVSSTRRLQLFSHLVQHEKRTIAPPQLMWNKAKLHPAVATVGLQISQGLVQGSNARALAMLHAFKKVL</sequence>
<evidence type="ECO:0000313" key="8">
    <source>
        <dbReference type="Proteomes" id="UP000677054"/>
    </source>
</evidence>